<feature type="domain" description="Rad26-like N-terminal" evidence="4">
    <location>
        <begin position="331"/>
        <end position="376"/>
    </location>
</feature>
<feature type="compositionally biased region" description="Polar residues" evidence="1">
    <location>
        <begin position="24"/>
        <end position="38"/>
    </location>
</feature>
<dbReference type="OrthoDB" id="5245063at2759"/>
<dbReference type="InterPro" id="IPR048379">
    <property type="entry name" value="Rad26-like_C"/>
</dbReference>
<feature type="region of interest" description="Disordered" evidence="1">
    <location>
        <begin position="142"/>
        <end position="310"/>
    </location>
</feature>
<feature type="compositionally biased region" description="Low complexity" evidence="1">
    <location>
        <begin position="227"/>
        <end position="240"/>
    </location>
</feature>
<keyword evidence="6" id="KW-1185">Reference proteome</keyword>
<evidence type="ECO:0000259" key="3">
    <source>
        <dbReference type="Pfam" id="PF21046"/>
    </source>
</evidence>
<dbReference type="Pfam" id="PF21048">
    <property type="entry name" value="Rad26-like_N"/>
    <property type="match status" value="1"/>
</dbReference>
<protein>
    <recommendedName>
        <fullName evidence="7">DNA repair protein Rad26</fullName>
    </recommendedName>
</protein>
<evidence type="ECO:0000259" key="2">
    <source>
        <dbReference type="Pfam" id="PF12331"/>
    </source>
</evidence>
<dbReference type="Proteomes" id="UP000800035">
    <property type="component" value="Unassembled WGS sequence"/>
</dbReference>
<dbReference type="InterPro" id="IPR048380">
    <property type="entry name" value="Rad26-like_N"/>
</dbReference>
<organism evidence="5 6">
    <name type="scientific">Byssothecium circinans</name>
    <dbReference type="NCBI Taxonomy" id="147558"/>
    <lineage>
        <taxon>Eukaryota</taxon>
        <taxon>Fungi</taxon>
        <taxon>Dikarya</taxon>
        <taxon>Ascomycota</taxon>
        <taxon>Pezizomycotina</taxon>
        <taxon>Dothideomycetes</taxon>
        <taxon>Pleosporomycetidae</taxon>
        <taxon>Pleosporales</taxon>
        <taxon>Massarineae</taxon>
        <taxon>Massarinaceae</taxon>
        <taxon>Byssothecium</taxon>
    </lineage>
</organism>
<feature type="compositionally biased region" description="Basic and acidic residues" evidence="1">
    <location>
        <begin position="205"/>
        <end position="216"/>
    </location>
</feature>
<accession>A0A6A5TBD8</accession>
<dbReference type="Pfam" id="PF12331">
    <property type="entry name" value="Rad26-like_helical_rpts"/>
    <property type="match status" value="1"/>
</dbReference>
<feature type="compositionally biased region" description="Basic and acidic residues" evidence="1">
    <location>
        <begin position="142"/>
        <end position="185"/>
    </location>
</feature>
<evidence type="ECO:0000259" key="4">
    <source>
        <dbReference type="Pfam" id="PF21048"/>
    </source>
</evidence>
<evidence type="ECO:0008006" key="7">
    <source>
        <dbReference type="Google" id="ProtNLM"/>
    </source>
</evidence>
<feature type="region of interest" description="Disordered" evidence="1">
    <location>
        <begin position="1"/>
        <end position="93"/>
    </location>
</feature>
<proteinExistence type="predicted"/>
<feature type="compositionally biased region" description="Polar residues" evidence="1">
    <location>
        <begin position="186"/>
        <end position="203"/>
    </location>
</feature>
<evidence type="ECO:0000256" key="1">
    <source>
        <dbReference type="SAM" id="MobiDB-lite"/>
    </source>
</evidence>
<sequence>MDDDEFDFSGHELDDLPANALQELETTAIQATQHQANSHAPADGSDYGSDDGDEVINLDDAAGASRFNQLQQNHSYAPAHDSHSGFNHPHNELYGEPMEMEVEVEVEEAPRQSQADPNRMLRRIKDLELERRNLKLQLRTATDEANKKAGEADNLRRRAEAERRDAAQRLATVERQHHEAREQLKTENANVKRQLEATVTSNAFDRFDTVREEQERKTRRAIPTRNKTAATAIASPTATPKKAHRTRQGDGFDDDAPMLSPSKPREKLRPATPRHTHKRKRQQTNDSPIPALQLSESRERIQPPEHPPSAETKIDVALLRNLWKDDTRYALLQRLLAHRCSNGRDRVLEALSQHAFPSQPEKKLSSVVYDSLSSLRLSPSAQELALRICRVFFDLWAQCLREKHYPPVFLIIDALHFILAYEPASTAVATTEQIIPLIAESIYIVATPVGEAATLQRAEARAATLYSPQQRLLTSQVNLEDCLELLYLVATSCVSSPSPDALTRFWKTMPYRDVLLLLHRNQPLPQISLMLRILATSALPTSLGPLGIKTKSEAQDQAVTEANTIQRLTSMFSEKIEPIPDPDLPSPEIVPEAQIWKLRMRVLDVLTQFSLTDHGCARLAGDYYCIGRLIKYLNHCVASLYTQPLSPTQSLKIASINATTKLIHHIVTRTNTPVKTKLKGVQHAYHVAFSRITNSHRLVLEAGIEDWVIDMAHELLDEDVGPEEGDACEEVFPSGNSV</sequence>
<feature type="domain" description="Rad26-like C-terminal" evidence="3">
    <location>
        <begin position="678"/>
        <end position="732"/>
    </location>
</feature>
<feature type="compositionally biased region" description="Acidic residues" evidence="1">
    <location>
        <begin position="48"/>
        <end position="57"/>
    </location>
</feature>
<evidence type="ECO:0000313" key="6">
    <source>
        <dbReference type="Proteomes" id="UP000800035"/>
    </source>
</evidence>
<feature type="compositionally biased region" description="Polar residues" evidence="1">
    <location>
        <begin position="66"/>
        <end position="75"/>
    </location>
</feature>
<reference evidence="5" key="1">
    <citation type="journal article" date="2020" name="Stud. Mycol.">
        <title>101 Dothideomycetes genomes: a test case for predicting lifestyles and emergence of pathogens.</title>
        <authorList>
            <person name="Haridas S."/>
            <person name="Albert R."/>
            <person name="Binder M."/>
            <person name="Bloem J."/>
            <person name="Labutti K."/>
            <person name="Salamov A."/>
            <person name="Andreopoulos B."/>
            <person name="Baker S."/>
            <person name="Barry K."/>
            <person name="Bills G."/>
            <person name="Bluhm B."/>
            <person name="Cannon C."/>
            <person name="Castanera R."/>
            <person name="Culley D."/>
            <person name="Daum C."/>
            <person name="Ezra D."/>
            <person name="Gonzalez J."/>
            <person name="Henrissat B."/>
            <person name="Kuo A."/>
            <person name="Liang C."/>
            <person name="Lipzen A."/>
            <person name="Lutzoni F."/>
            <person name="Magnuson J."/>
            <person name="Mondo S."/>
            <person name="Nolan M."/>
            <person name="Ohm R."/>
            <person name="Pangilinan J."/>
            <person name="Park H.-J."/>
            <person name="Ramirez L."/>
            <person name="Alfaro M."/>
            <person name="Sun H."/>
            <person name="Tritt A."/>
            <person name="Yoshinaga Y."/>
            <person name="Zwiers L.-H."/>
            <person name="Turgeon B."/>
            <person name="Goodwin S."/>
            <person name="Spatafora J."/>
            <person name="Crous P."/>
            <person name="Grigoriev I."/>
        </authorList>
    </citation>
    <scope>NUCLEOTIDE SEQUENCE</scope>
    <source>
        <strain evidence="5">CBS 675.92</strain>
    </source>
</reference>
<dbReference type="EMBL" id="ML977043">
    <property type="protein sequence ID" value="KAF1949039.1"/>
    <property type="molecule type" value="Genomic_DNA"/>
</dbReference>
<gene>
    <name evidence="5" type="ORF">CC80DRAFT_497805</name>
</gene>
<evidence type="ECO:0000313" key="5">
    <source>
        <dbReference type="EMBL" id="KAF1949039.1"/>
    </source>
</evidence>
<dbReference type="InterPro" id="IPR022093">
    <property type="entry name" value="Rad26-like_helical"/>
</dbReference>
<feature type="compositionally biased region" description="Basic residues" evidence="1">
    <location>
        <begin position="272"/>
        <end position="282"/>
    </location>
</feature>
<dbReference type="AlphaFoldDB" id="A0A6A5TBD8"/>
<name>A0A6A5TBD8_9PLEO</name>
<dbReference type="Pfam" id="PF21046">
    <property type="entry name" value="Rad26-like_C"/>
    <property type="match status" value="1"/>
</dbReference>
<feature type="domain" description="Rad26-like helical repeats" evidence="2">
    <location>
        <begin position="438"/>
        <end position="667"/>
    </location>
</feature>